<keyword evidence="1" id="KW-0812">Transmembrane</keyword>
<gene>
    <name evidence="2" type="ORF">V5R04_05790</name>
</gene>
<proteinExistence type="predicted"/>
<sequence length="69" mass="7394">MIIFLRVMGTVNLIFGLVLLFGQNRSLPPGAAMDGTTFITDSLGSLLWLGSSVLLFYGAAKRSKASKDD</sequence>
<keyword evidence="1" id="KW-1133">Transmembrane helix</keyword>
<evidence type="ECO:0000256" key="1">
    <source>
        <dbReference type="SAM" id="Phobius"/>
    </source>
</evidence>
<protein>
    <submittedName>
        <fullName evidence="2">Uncharacterized protein</fullName>
    </submittedName>
</protein>
<evidence type="ECO:0000313" key="2">
    <source>
        <dbReference type="EMBL" id="XBH22730.1"/>
    </source>
</evidence>
<name>A0AAU7E068_9MICO</name>
<accession>A0AAU7E068</accession>
<dbReference type="EMBL" id="CP146203">
    <property type="protein sequence ID" value="XBH22730.1"/>
    <property type="molecule type" value="Genomic_DNA"/>
</dbReference>
<reference evidence="2" key="1">
    <citation type="submission" date="2024-02" db="EMBL/GenBank/DDBJ databases">
        <title>Tomenella chthoni gen. nov. sp. nov., a member of the family Jonesiaceae isolated from bat guano.</title>
        <authorList>
            <person name="Miller S.L."/>
            <person name="King J."/>
            <person name="Sankaranarayanan K."/>
            <person name="Lawson P.A."/>
        </authorList>
    </citation>
    <scope>NUCLEOTIDE SEQUENCE</scope>
    <source>
        <strain evidence="2">BS-20</strain>
    </source>
</reference>
<organism evidence="2">
    <name type="scientific">Jonesiaceae bacterium BS-20</name>
    <dbReference type="NCBI Taxonomy" id="3120821"/>
    <lineage>
        <taxon>Bacteria</taxon>
        <taxon>Bacillati</taxon>
        <taxon>Actinomycetota</taxon>
        <taxon>Actinomycetes</taxon>
        <taxon>Micrococcales</taxon>
        <taxon>Jonesiaceae</taxon>
    </lineage>
</organism>
<keyword evidence="1" id="KW-0472">Membrane</keyword>
<dbReference type="AlphaFoldDB" id="A0AAU7E068"/>
<feature type="transmembrane region" description="Helical" evidence="1">
    <location>
        <begin position="42"/>
        <end position="60"/>
    </location>
</feature>